<accession>A7N0B0</accession>
<gene>
    <name evidence="1" type="ordered locus">VIBHAR_02538</name>
</gene>
<dbReference type="RefSeq" id="WP_012128164.1">
    <property type="nucleotide sequence ID" value="NC_022269.1"/>
</dbReference>
<dbReference type="EMBL" id="CP000789">
    <property type="protein sequence ID" value="ABU71499.1"/>
    <property type="molecule type" value="Genomic_DNA"/>
</dbReference>
<dbReference type="Proteomes" id="UP000008152">
    <property type="component" value="Chromosome I"/>
</dbReference>
<protein>
    <submittedName>
        <fullName evidence="1">Uncharacterized protein</fullName>
    </submittedName>
</protein>
<reference evidence="1 2" key="1">
    <citation type="submission" date="2007-08" db="EMBL/GenBank/DDBJ databases">
        <authorList>
            <consortium name="The Vibrio harveyi Genome Sequencing Project"/>
            <person name="Bassler B."/>
            <person name="Clifton S.W."/>
            <person name="Fulton L."/>
            <person name="Delehaunty K."/>
            <person name="Fronick C."/>
            <person name="Harrison M."/>
            <person name="Markivic C."/>
            <person name="Fulton R."/>
            <person name="Tin-Wollam A.-M."/>
            <person name="Shah N."/>
            <person name="Pepin K."/>
            <person name="Nash W."/>
            <person name="Thiruvilangam P."/>
            <person name="Bhonagiri V."/>
            <person name="Waters C."/>
            <person name="Tu K.C."/>
            <person name="Irgon J."/>
            <person name="Wilson R.K."/>
        </authorList>
    </citation>
    <scope>NUCLEOTIDE SEQUENCE [LARGE SCALE GENOMIC DNA]</scope>
    <source>
        <strain evidence="2">ATCC BAA-1116 / BB120</strain>
    </source>
</reference>
<sequence length="54" mass="6263">MPESVNIRLNAFQHHGVVGEAQEWEKCSKGEMERFHARLSQFVSRPMTMPSVYV</sequence>
<dbReference type="AlphaFoldDB" id="A7N0B0"/>
<name>A7N0B0_VIBC1</name>
<organism evidence="1 2">
    <name type="scientific">Vibrio campbellii (strain ATCC BAA-1116)</name>
    <dbReference type="NCBI Taxonomy" id="2902295"/>
    <lineage>
        <taxon>Bacteria</taxon>
        <taxon>Pseudomonadati</taxon>
        <taxon>Pseudomonadota</taxon>
        <taxon>Gammaproteobacteria</taxon>
        <taxon>Vibrionales</taxon>
        <taxon>Vibrionaceae</taxon>
        <taxon>Vibrio</taxon>
    </lineage>
</organism>
<evidence type="ECO:0000313" key="1">
    <source>
        <dbReference type="EMBL" id="ABU71499.1"/>
    </source>
</evidence>
<proteinExistence type="predicted"/>
<dbReference type="KEGG" id="vha:VIBHAR_02538"/>
<evidence type="ECO:0000313" key="2">
    <source>
        <dbReference type="Proteomes" id="UP000008152"/>
    </source>
</evidence>
<dbReference type="PATRIC" id="fig|338187.25.peg.163"/>